<accession>A0ABW5KR91</accession>
<dbReference type="Pfam" id="PF02709">
    <property type="entry name" value="Glyco_transf_7C"/>
    <property type="match status" value="1"/>
</dbReference>
<dbReference type="InterPro" id="IPR050834">
    <property type="entry name" value="Glycosyltransf_2"/>
</dbReference>
<keyword evidence="5" id="KW-1185">Reference proteome</keyword>
<dbReference type="SUPFAM" id="SSF53448">
    <property type="entry name" value="Nucleotide-diphospho-sugar transferases"/>
    <property type="match status" value="1"/>
</dbReference>
<dbReference type="EMBL" id="JBHULS010000001">
    <property type="protein sequence ID" value="MFD2550315.1"/>
    <property type="molecule type" value="Genomic_DNA"/>
</dbReference>
<reference evidence="5" key="1">
    <citation type="journal article" date="2019" name="Int. J. Syst. Evol. Microbiol.">
        <title>The Global Catalogue of Microorganisms (GCM) 10K type strain sequencing project: providing services to taxonomists for standard genome sequencing and annotation.</title>
        <authorList>
            <consortium name="The Broad Institute Genomics Platform"/>
            <consortium name="The Broad Institute Genome Sequencing Center for Infectious Disease"/>
            <person name="Wu L."/>
            <person name="Ma J."/>
        </authorList>
    </citation>
    <scope>NUCLEOTIDE SEQUENCE [LARGE SCALE GENOMIC DNA]</scope>
    <source>
        <strain evidence="5">KCTC 42587</strain>
    </source>
</reference>
<dbReference type="InterPro" id="IPR029044">
    <property type="entry name" value="Nucleotide-diphossugar_trans"/>
</dbReference>
<comment type="caution">
    <text evidence="4">The sequence shown here is derived from an EMBL/GenBank/DDBJ whole genome shotgun (WGS) entry which is preliminary data.</text>
</comment>
<organism evidence="4 5">
    <name type="scientific">Bizionia sediminis</name>
    <dbReference type="NCBI Taxonomy" id="1737064"/>
    <lineage>
        <taxon>Bacteria</taxon>
        <taxon>Pseudomonadati</taxon>
        <taxon>Bacteroidota</taxon>
        <taxon>Flavobacteriia</taxon>
        <taxon>Flavobacteriales</taxon>
        <taxon>Flavobacteriaceae</taxon>
        <taxon>Bizionia</taxon>
    </lineage>
</organism>
<feature type="domain" description="Glycosyltransferase 2-like" evidence="2">
    <location>
        <begin position="9"/>
        <end position="165"/>
    </location>
</feature>
<dbReference type="InterPro" id="IPR001173">
    <property type="entry name" value="Glyco_trans_2-like"/>
</dbReference>
<name>A0ABW5KR91_9FLAO</name>
<proteinExistence type="predicted"/>
<dbReference type="Gene3D" id="3.90.550.10">
    <property type="entry name" value="Spore Coat Polysaccharide Biosynthesis Protein SpsA, Chain A"/>
    <property type="match status" value="1"/>
</dbReference>
<gene>
    <name evidence="4" type="ORF">ACFSQP_00675</name>
</gene>
<evidence type="ECO:0000259" key="2">
    <source>
        <dbReference type="Pfam" id="PF00535"/>
    </source>
</evidence>
<feature type="domain" description="Galactosyltransferase C-terminal" evidence="3">
    <location>
        <begin position="170"/>
        <end position="231"/>
    </location>
</feature>
<dbReference type="InterPro" id="IPR027791">
    <property type="entry name" value="Galactosyl_T_C"/>
</dbReference>
<evidence type="ECO:0000256" key="1">
    <source>
        <dbReference type="ARBA" id="ARBA00022679"/>
    </source>
</evidence>
<dbReference type="Pfam" id="PF00535">
    <property type="entry name" value="Glycos_transf_2"/>
    <property type="match status" value="1"/>
</dbReference>
<protein>
    <submittedName>
        <fullName evidence="4">Glycosyltransferase family 2 protein</fullName>
    </submittedName>
</protein>
<sequence>METKLVLLLTTYNWPEALELVLMSIKNQTVLPYQVIVADDGSTEETRRLIQTYQENFPVPLIHIWHEDKGFRRSAILNLAISKTTADYIVQIDGDCIIDKNFIKNHKNSLEKKTYLFGSRVSIKADFLSELFNKKIVSFSYFSKGIKKRNRTIYMPFLGSILYRKNNELSKKLRGCNLSYWRSDFIEINGYNEDMTGWGREDSELITRMMNKGVQGKRLKFQAILYHIWHKESSKSNLNINHEIQEKAKKENLISCKNGINKYLND</sequence>
<keyword evidence="1" id="KW-0808">Transferase</keyword>
<dbReference type="RefSeq" id="WP_376891042.1">
    <property type="nucleotide sequence ID" value="NZ_JBHULS010000001.1"/>
</dbReference>
<dbReference type="PANTHER" id="PTHR43685:SF3">
    <property type="entry name" value="SLR2126 PROTEIN"/>
    <property type="match status" value="1"/>
</dbReference>
<evidence type="ECO:0000259" key="3">
    <source>
        <dbReference type="Pfam" id="PF02709"/>
    </source>
</evidence>
<dbReference type="CDD" id="cd06420">
    <property type="entry name" value="GT2_Chondriotin_Pol_N"/>
    <property type="match status" value="1"/>
</dbReference>
<evidence type="ECO:0000313" key="4">
    <source>
        <dbReference type="EMBL" id="MFD2550315.1"/>
    </source>
</evidence>
<dbReference type="Proteomes" id="UP001597472">
    <property type="component" value="Unassembled WGS sequence"/>
</dbReference>
<evidence type="ECO:0000313" key="5">
    <source>
        <dbReference type="Proteomes" id="UP001597472"/>
    </source>
</evidence>
<dbReference type="PANTHER" id="PTHR43685">
    <property type="entry name" value="GLYCOSYLTRANSFERASE"/>
    <property type="match status" value="1"/>
</dbReference>